<dbReference type="AlphaFoldDB" id="A0A382EWT1"/>
<evidence type="ECO:0000313" key="1">
    <source>
        <dbReference type="EMBL" id="SVB54297.1"/>
    </source>
</evidence>
<protein>
    <submittedName>
        <fullName evidence="1">Uncharacterized protein</fullName>
    </submittedName>
</protein>
<gene>
    <name evidence="1" type="ORF">METZ01_LOCUS207151</name>
</gene>
<organism evidence="1">
    <name type="scientific">marine metagenome</name>
    <dbReference type="NCBI Taxonomy" id="408172"/>
    <lineage>
        <taxon>unclassified sequences</taxon>
        <taxon>metagenomes</taxon>
        <taxon>ecological metagenomes</taxon>
    </lineage>
</organism>
<feature type="non-terminal residue" evidence="1">
    <location>
        <position position="1"/>
    </location>
</feature>
<name>A0A382EWT1_9ZZZZ</name>
<reference evidence="1" key="1">
    <citation type="submission" date="2018-05" db="EMBL/GenBank/DDBJ databases">
        <authorList>
            <person name="Lanie J.A."/>
            <person name="Ng W.-L."/>
            <person name="Kazmierczak K.M."/>
            <person name="Andrzejewski T.M."/>
            <person name="Davidsen T.M."/>
            <person name="Wayne K.J."/>
            <person name="Tettelin H."/>
            <person name="Glass J.I."/>
            <person name="Rusch D."/>
            <person name="Podicherti R."/>
            <person name="Tsui H.-C.T."/>
            <person name="Winkler M.E."/>
        </authorList>
    </citation>
    <scope>NUCLEOTIDE SEQUENCE</scope>
</reference>
<sequence>VFIVQAMSRVHHFARGVSEAISLALEFIGEAFVVDAELVQDGGLRVVDVTGVFAGVLGKFIRRAVGDPVDWPGA</sequence>
<accession>A0A382EWT1</accession>
<dbReference type="EMBL" id="UINC01046370">
    <property type="protein sequence ID" value="SVB54297.1"/>
    <property type="molecule type" value="Genomic_DNA"/>
</dbReference>
<proteinExistence type="predicted"/>